<dbReference type="InterPro" id="IPR000160">
    <property type="entry name" value="GGDEF_dom"/>
</dbReference>
<accession>A0ABS0GE66</accession>
<evidence type="ECO:0000256" key="1">
    <source>
        <dbReference type="ARBA" id="ARBA00012528"/>
    </source>
</evidence>
<dbReference type="EC" id="2.7.7.65" evidence="1"/>
<reference evidence="5 6" key="1">
    <citation type="submission" date="2020-11" db="EMBL/GenBank/DDBJ databases">
        <title>Vibrio nitrifigilis sp. nov., a marine nitrogen-fixing bacterium isolated from the lagoon sediment of an islet inside an atoll.</title>
        <authorList>
            <person name="Wang L.-T."/>
            <person name="Shieh W.Y."/>
        </authorList>
    </citation>
    <scope>NUCLEOTIDE SEQUENCE [LARGE SCALE GENOMIC DNA]</scope>
    <source>
        <strain evidence="5 6">NFV-1</strain>
    </source>
</reference>
<feature type="domain" description="GGDEF" evidence="4">
    <location>
        <begin position="216"/>
        <end position="345"/>
    </location>
</feature>
<evidence type="ECO:0000259" key="4">
    <source>
        <dbReference type="PROSITE" id="PS50887"/>
    </source>
</evidence>
<dbReference type="SUPFAM" id="SSF55073">
    <property type="entry name" value="Nucleotide cyclase"/>
    <property type="match status" value="1"/>
</dbReference>
<dbReference type="NCBIfam" id="TIGR00254">
    <property type="entry name" value="GGDEF"/>
    <property type="match status" value="1"/>
</dbReference>
<feature type="transmembrane region" description="Helical" evidence="3">
    <location>
        <begin position="106"/>
        <end position="139"/>
    </location>
</feature>
<name>A0ABS0GE66_9VIBR</name>
<organism evidence="5 6">
    <name type="scientific">Vibrio nitrifigilis</name>
    <dbReference type="NCBI Taxonomy" id="2789781"/>
    <lineage>
        <taxon>Bacteria</taxon>
        <taxon>Pseudomonadati</taxon>
        <taxon>Pseudomonadota</taxon>
        <taxon>Gammaproteobacteria</taxon>
        <taxon>Vibrionales</taxon>
        <taxon>Vibrionaceae</taxon>
        <taxon>Vibrio</taxon>
    </lineage>
</organism>
<protein>
    <recommendedName>
        <fullName evidence="1">diguanylate cyclase</fullName>
        <ecNumber evidence="1">2.7.7.65</ecNumber>
    </recommendedName>
</protein>
<feature type="transmembrane region" description="Helical" evidence="3">
    <location>
        <begin position="73"/>
        <end position="94"/>
    </location>
</feature>
<keyword evidence="3" id="KW-0472">Membrane</keyword>
<comment type="catalytic activity">
    <reaction evidence="2">
        <text>2 GTP = 3',3'-c-di-GMP + 2 diphosphate</text>
        <dbReference type="Rhea" id="RHEA:24898"/>
        <dbReference type="ChEBI" id="CHEBI:33019"/>
        <dbReference type="ChEBI" id="CHEBI:37565"/>
        <dbReference type="ChEBI" id="CHEBI:58805"/>
        <dbReference type="EC" id="2.7.7.65"/>
    </reaction>
</comment>
<dbReference type="PANTHER" id="PTHR45138">
    <property type="entry name" value="REGULATORY COMPONENTS OF SENSORY TRANSDUCTION SYSTEM"/>
    <property type="match status" value="1"/>
</dbReference>
<gene>
    <name evidence="5" type="ORF">I1A42_09035</name>
</gene>
<dbReference type="SMART" id="SM00267">
    <property type="entry name" value="GGDEF"/>
    <property type="match status" value="1"/>
</dbReference>
<feature type="transmembrane region" description="Helical" evidence="3">
    <location>
        <begin position="46"/>
        <end position="67"/>
    </location>
</feature>
<dbReference type="InterPro" id="IPR029787">
    <property type="entry name" value="Nucleotide_cyclase"/>
</dbReference>
<keyword evidence="6" id="KW-1185">Reference proteome</keyword>
<dbReference type="Pfam" id="PF00990">
    <property type="entry name" value="GGDEF"/>
    <property type="match status" value="1"/>
</dbReference>
<feature type="transmembrane region" description="Helical" evidence="3">
    <location>
        <begin position="151"/>
        <end position="171"/>
    </location>
</feature>
<keyword evidence="3" id="KW-0812">Transmembrane</keyword>
<evidence type="ECO:0000313" key="6">
    <source>
        <dbReference type="Proteomes" id="UP000597206"/>
    </source>
</evidence>
<evidence type="ECO:0000313" key="5">
    <source>
        <dbReference type="EMBL" id="MBF9000703.1"/>
    </source>
</evidence>
<dbReference type="InterPro" id="IPR050469">
    <property type="entry name" value="Diguanylate_Cyclase"/>
</dbReference>
<dbReference type="PANTHER" id="PTHR45138:SF9">
    <property type="entry name" value="DIGUANYLATE CYCLASE DGCM-RELATED"/>
    <property type="match status" value="1"/>
</dbReference>
<keyword evidence="3" id="KW-1133">Transmembrane helix</keyword>
<sequence length="352" mass="40277">MSSPFEDWFFKSRILQVRYTMMCTAILYIIYCFIEETMELPDGLFRCLLHGVIVPIGLFIITALTFFPNAYPVMRVMLFTAPITTITANLYFNLHTESFAYLAPEIYLNVLWVFVMSGLSLTLATFSILICFLITIFITLSESYMPSIDMALHYLWMASAAVFGIITYTLLRHSSHQIYLNQCHLEEKASSDTMTNVWSHDSLARFFDEMRLSDTQNIAIMMVDIDHFKRLNDRLGHVAGHYVLVEFAALLKENCRGYDYVGRYGGETFCILLPKTPLNQARLIAESLRAIIADHKFSQSISLTASIGVAMVEPNHDFDTIVELTDQALFKAKHDGRNSVVMVNEDHQYQLI</sequence>
<comment type="caution">
    <text evidence="5">The sequence shown here is derived from an EMBL/GenBank/DDBJ whole genome shotgun (WGS) entry which is preliminary data.</text>
</comment>
<feature type="transmembrane region" description="Helical" evidence="3">
    <location>
        <begin position="15"/>
        <end position="34"/>
    </location>
</feature>
<dbReference type="InterPro" id="IPR043128">
    <property type="entry name" value="Rev_trsase/Diguanyl_cyclase"/>
</dbReference>
<dbReference type="Proteomes" id="UP000597206">
    <property type="component" value="Unassembled WGS sequence"/>
</dbReference>
<dbReference type="RefSeq" id="WP_196123266.1">
    <property type="nucleotide sequence ID" value="NZ_JADPMR010000001.1"/>
</dbReference>
<dbReference type="EMBL" id="JADPMR010000001">
    <property type="protein sequence ID" value="MBF9000703.1"/>
    <property type="molecule type" value="Genomic_DNA"/>
</dbReference>
<dbReference type="PROSITE" id="PS50887">
    <property type="entry name" value="GGDEF"/>
    <property type="match status" value="1"/>
</dbReference>
<dbReference type="Gene3D" id="3.30.70.270">
    <property type="match status" value="1"/>
</dbReference>
<dbReference type="CDD" id="cd01949">
    <property type="entry name" value="GGDEF"/>
    <property type="match status" value="1"/>
</dbReference>
<proteinExistence type="predicted"/>
<evidence type="ECO:0000256" key="3">
    <source>
        <dbReference type="SAM" id="Phobius"/>
    </source>
</evidence>
<evidence type="ECO:0000256" key="2">
    <source>
        <dbReference type="ARBA" id="ARBA00034247"/>
    </source>
</evidence>